<protein>
    <recommendedName>
        <fullName evidence="2">VanZ-like domain-containing protein</fullName>
    </recommendedName>
</protein>
<dbReference type="Proteomes" id="UP000449710">
    <property type="component" value="Unassembled WGS sequence"/>
</dbReference>
<feature type="transmembrane region" description="Helical" evidence="1">
    <location>
        <begin position="93"/>
        <end position="111"/>
    </location>
</feature>
<dbReference type="PANTHER" id="PTHR28008:SF1">
    <property type="entry name" value="DOMAIN PROTEIN, PUTATIVE (AFU_ORTHOLOGUE AFUA_3G10980)-RELATED"/>
    <property type="match status" value="1"/>
</dbReference>
<dbReference type="NCBIfam" id="NF037970">
    <property type="entry name" value="vanZ_1"/>
    <property type="match status" value="1"/>
</dbReference>
<dbReference type="RefSeq" id="WP_160719651.1">
    <property type="nucleotide sequence ID" value="NZ_SUMG01000004.1"/>
</dbReference>
<dbReference type="AlphaFoldDB" id="A0AA44BDD8"/>
<reference evidence="3 4" key="1">
    <citation type="submission" date="2019-04" db="EMBL/GenBank/DDBJ databases">
        <title>Isachenkonia alkalipeptolytica gen. nov. sp. nov. a new anaerobic, alkiliphilic organothrophic bacterium capable to reduce synthesized ferrihydrite isolated from a soda lake.</title>
        <authorList>
            <person name="Toshchakov S.V."/>
            <person name="Zavarzina D.G."/>
            <person name="Zhilina T.N."/>
            <person name="Kostrikina N.A."/>
            <person name="Kublanov I.V."/>
        </authorList>
    </citation>
    <scope>NUCLEOTIDE SEQUENCE [LARGE SCALE GENOMIC DNA]</scope>
    <source>
        <strain evidence="3 4">Z-1701</strain>
    </source>
</reference>
<dbReference type="EMBL" id="SUMG01000004">
    <property type="protein sequence ID" value="NBG87808.1"/>
    <property type="molecule type" value="Genomic_DNA"/>
</dbReference>
<sequence length="191" mass="21786">MKKVAWLTVIGVLGFIYIASSIPDLRVLPVLRHILDFTRSFDVVFLRLSEFIAARLPVEGGSSYLAPIDTVMQDFLLYIRRNPAIIEFFLRKLAHIIVFFTLTLVLFFLLYQYISSKALSLFLSFTGGFVFALLDEIRQSFVPGRTGSLFDVMINMVGVSLGILVIIFALIITSGERYRYFRPEGIKKELE</sequence>
<name>A0AA44BDD8_9CLOT</name>
<proteinExistence type="predicted"/>
<accession>A0AA44BDD8</accession>
<keyword evidence="4" id="KW-1185">Reference proteome</keyword>
<gene>
    <name evidence="3" type="ORF">ISALK_04775</name>
</gene>
<dbReference type="InterPro" id="IPR006976">
    <property type="entry name" value="VanZ-like"/>
</dbReference>
<organism evidence="3 4">
    <name type="scientific">Isachenkonia alkalipeptolytica</name>
    <dbReference type="NCBI Taxonomy" id="2565777"/>
    <lineage>
        <taxon>Bacteria</taxon>
        <taxon>Bacillati</taxon>
        <taxon>Bacillota</taxon>
        <taxon>Clostridia</taxon>
        <taxon>Eubacteriales</taxon>
        <taxon>Clostridiaceae</taxon>
        <taxon>Isachenkonia</taxon>
    </lineage>
</organism>
<feature type="transmembrane region" description="Helical" evidence="1">
    <location>
        <begin position="118"/>
        <end position="134"/>
    </location>
</feature>
<keyword evidence="1" id="KW-1133">Transmembrane helix</keyword>
<evidence type="ECO:0000313" key="3">
    <source>
        <dbReference type="EMBL" id="NBG87808.1"/>
    </source>
</evidence>
<dbReference type="PANTHER" id="PTHR28008">
    <property type="entry name" value="DOMAIN PROTEIN, PUTATIVE (AFU_ORTHOLOGUE AFUA_3G10980)-RELATED"/>
    <property type="match status" value="1"/>
</dbReference>
<evidence type="ECO:0000256" key="1">
    <source>
        <dbReference type="SAM" id="Phobius"/>
    </source>
</evidence>
<dbReference type="Pfam" id="PF04892">
    <property type="entry name" value="VanZ"/>
    <property type="match status" value="1"/>
</dbReference>
<evidence type="ECO:0000313" key="4">
    <source>
        <dbReference type="Proteomes" id="UP000449710"/>
    </source>
</evidence>
<keyword evidence="1" id="KW-0472">Membrane</keyword>
<comment type="caution">
    <text evidence="3">The sequence shown here is derived from an EMBL/GenBank/DDBJ whole genome shotgun (WGS) entry which is preliminary data.</text>
</comment>
<feature type="transmembrane region" description="Helical" evidence="1">
    <location>
        <begin position="154"/>
        <end position="172"/>
    </location>
</feature>
<keyword evidence="1" id="KW-0812">Transmembrane</keyword>
<evidence type="ECO:0000259" key="2">
    <source>
        <dbReference type="Pfam" id="PF04892"/>
    </source>
</evidence>
<feature type="domain" description="VanZ-like" evidence="2">
    <location>
        <begin position="65"/>
        <end position="168"/>
    </location>
</feature>